<organism evidence="1 2">
    <name type="scientific">Geobacillus thermodenitrificans (strain NG80-2)</name>
    <dbReference type="NCBI Taxonomy" id="420246"/>
    <lineage>
        <taxon>Bacteria</taxon>
        <taxon>Bacillati</taxon>
        <taxon>Bacillota</taxon>
        <taxon>Bacilli</taxon>
        <taxon>Bacillales</taxon>
        <taxon>Anoxybacillaceae</taxon>
        <taxon>Geobacillus</taxon>
    </lineage>
</organism>
<accession>A4IJQ6</accession>
<dbReference type="Proteomes" id="UP000001578">
    <property type="component" value="Chromosome"/>
</dbReference>
<sequence length="126" mass="13787">MPKQFVMNIQKRQTSTIHLTRCFVAKQQQLVAKIQQTGKACCDSSIPLRSSVAFSQQSVVDGLPCISAVPADRCSRGSQKAFCTSYSIGKDGKICSSSNGSLLSPSVSLYAYVNSPFFKRRKPLFL</sequence>
<proteinExistence type="predicted"/>
<dbReference type="AlphaFoldDB" id="A4IJQ6"/>
<dbReference type="EMBL" id="CP000557">
    <property type="protein sequence ID" value="ABO65560.1"/>
    <property type="molecule type" value="Genomic_DNA"/>
</dbReference>
<evidence type="ECO:0000313" key="2">
    <source>
        <dbReference type="Proteomes" id="UP000001578"/>
    </source>
</evidence>
<reference evidence="1 2" key="1">
    <citation type="journal article" date="2007" name="Proc. Natl. Acad. Sci. U.S.A.">
        <title>Genome and proteome of long-chain alkane degrading Geobacillus thermodenitrificans NG80-2 isolated from a deep-subsurface oil reservoir.</title>
        <authorList>
            <person name="Feng L."/>
            <person name="Wang W."/>
            <person name="Cheng J."/>
            <person name="Ren Y."/>
            <person name="Zhao G."/>
            <person name="Gao C."/>
            <person name="Tang Y."/>
            <person name="Liu X."/>
            <person name="Han W."/>
            <person name="Peng X."/>
            <person name="Liu R."/>
            <person name="Wang L."/>
        </authorList>
    </citation>
    <scope>NUCLEOTIDE SEQUENCE [LARGE SCALE GENOMIC DNA]</scope>
    <source>
        <strain evidence="1 2">NG80-2</strain>
    </source>
</reference>
<protein>
    <submittedName>
        <fullName evidence="1">Uncharacterized protein</fullName>
    </submittedName>
</protein>
<dbReference type="KEGG" id="gtn:GTNG_0176"/>
<evidence type="ECO:0000313" key="1">
    <source>
        <dbReference type="EMBL" id="ABO65560.1"/>
    </source>
</evidence>
<dbReference type="HOGENOM" id="CLU_1978355_0_0_9"/>
<gene>
    <name evidence="1" type="ordered locus">GTNG_0176</name>
</gene>
<name>A4IJQ6_GEOTN</name>